<protein>
    <submittedName>
        <fullName evidence="1">Uncharacterized protein</fullName>
    </submittedName>
</protein>
<gene>
    <name evidence="1" type="ORF">CYMTET_3081</name>
</gene>
<evidence type="ECO:0000313" key="1">
    <source>
        <dbReference type="EMBL" id="KAK3289469.1"/>
    </source>
</evidence>
<accession>A0AAE0H403</accession>
<proteinExistence type="predicted"/>
<comment type="caution">
    <text evidence="1">The sequence shown here is derived from an EMBL/GenBank/DDBJ whole genome shotgun (WGS) entry which is preliminary data.</text>
</comment>
<dbReference type="Proteomes" id="UP001190700">
    <property type="component" value="Unassembled WGS sequence"/>
</dbReference>
<name>A0AAE0H403_9CHLO</name>
<sequence>MDPVPITADVIASATNAALAKMMWMEINQIELDSFKRLTMHLTGAHDITSAYYVTRVVRGVLFINRGRGQNIFVVKTLMYLSI</sequence>
<reference evidence="1 2" key="1">
    <citation type="journal article" date="2015" name="Genome Biol. Evol.">
        <title>Comparative Genomics of a Bacterivorous Green Alga Reveals Evolutionary Causalities and Consequences of Phago-Mixotrophic Mode of Nutrition.</title>
        <authorList>
            <person name="Burns J.A."/>
            <person name="Paasch A."/>
            <person name="Narechania A."/>
            <person name="Kim E."/>
        </authorList>
    </citation>
    <scope>NUCLEOTIDE SEQUENCE [LARGE SCALE GENOMIC DNA]</scope>
    <source>
        <strain evidence="1 2">PLY_AMNH</strain>
    </source>
</reference>
<dbReference type="EMBL" id="LGRX02000123">
    <property type="protein sequence ID" value="KAK3289469.1"/>
    <property type="molecule type" value="Genomic_DNA"/>
</dbReference>
<evidence type="ECO:0000313" key="2">
    <source>
        <dbReference type="Proteomes" id="UP001190700"/>
    </source>
</evidence>
<organism evidence="1 2">
    <name type="scientific">Cymbomonas tetramitiformis</name>
    <dbReference type="NCBI Taxonomy" id="36881"/>
    <lineage>
        <taxon>Eukaryota</taxon>
        <taxon>Viridiplantae</taxon>
        <taxon>Chlorophyta</taxon>
        <taxon>Pyramimonadophyceae</taxon>
        <taxon>Pyramimonadales</taxon>
        <taxon>Pyramimonadaceae</taxon>
        <taxon>Cymbomonas</taxon>
    </lineage>
</organism>
<dbReference type="AlphaFoldDB" id="A0AAE0H403"/>
<keyword evidence="2" id="KW-1185">Reference proteome</keyword>